<name>A0A1A9ZD92_GLOPL</name>
<reference evidence="1" key="2">
    <citation type="submission" date="2020-05" db="UniProtKB">
        <authorList>
            <consortium name="EnsemblMetazoa"/>
        </authorList>
    </citation>
    <scope>IDENTIFICATION</scope>
    <source>
        <strain evidence="1">IAEA</strain>
    </source>
</reference>
<dbReference type="VEuPathDB" id="VectorBase:GPAI011184"/>
<reference evidence="2" key="1">
    <citation type="submission" date="2014-03" db="EMBL/GenBank/DDBJ databases">
        <authorList>
            <person name="Aksoy S."/>
            <person name="Warren W."/>
            <person name="Wilson R.K."/>
        </authorList>
    </citation>
    <scope>NUCLEOTIDE SEQUENCE [LARGE SCALE GENOMIC DNA]</scope>
    <source>
        <strain evidence="2">IAEA</strain>
    </source>
</reference>
<evidence type="ECO:0000313" key="1">
    <source>
        <dbReference type="EnsemblMetazoa" id="GPAI011184-PA"/>
    </source>
</evidence>
<dbReference type="Proteomes" id="UP000092445">
    <property type="component" value="Unassembled WGS sequence"/>
</dbReference>
<keyword evidence="2" id="KW-1185">Reference proteome</keyword>
<dbReference type="EnsemblMetazoa" id="GPAI011184-RA">
    <property type="protein sequence ID" value="GPAI011184-PA"/>
    <property type="gene ID" value="GPAI011184"/>
</dbReference>
<dbReference type="AlphaFoldDB" id="A0A1A9ZD92"/>
<organism evidence="1 2">
    <name type="scientific">Glossina pallidipes</name>
    <name type="common">Tsetse fly</name>
    <dbReference type="NCBI Taxonomy" id="7398"/>
    <lineage>
        <taxon>Eukaryota</taxon>
        <taxon>Metazoa</taxon>
        <taxon>Ecdysozoa</taxon>
        <taxon>Arthropoda</taxon>
        <taxon>Hexapoda</taxon>
        <taxon>Insecta</taxon>
        <taxon>Pterygota</taxon>
        <taxon>Neoptera</taxon>
        <taxon>Endopterygota</taxon>
        <taxon>Diptera</taxon>
        <taxon>Brachycera</taxon>
        <taxon>Muscomorpha</taxon>
        <taxon>Hippoboscoidea</taxon>
        <taxon>Glossinidae</taxon>
        <taxon>Glossina</taxon>
    </lineage>
</organism>
<protein>
    <submittedName>
        <fullName evidence="1">Uncharacterized protein</fullName>
    </submittedName>
</protein>
<proteinExistence type="predicted"/>
<accession>A0A1A9ZD92</accession>
<sequence>MMARNFRRINSTSISVRIKALKGLKNPALHGYTNFDLSNEEQDFQLHEKECRLHTITVLLQKQWINQSINPLSKPTEESKQSLMASTLRHATGVMFAYNDLTVSPSRRRSLMGDSGILVTEANNSAPRKVGIEISVNYVKLFLEDELGGKQYIEASIPLTSGINNEKQYTSIFSYYTQRWPYGAYSSRLGTHFDITTKNS</sequence>
<evidence type="ECO:0000313" key="2">
    <source>
        <dbReference type="Proteomes" id="UP000092445"/>
    </source>
</evidence>